<sequence length="112" mass="12477">MRYQIQIVAIHLAKVDMKIRIFIIVLVIIGLGFFLISDQIGLNNMEKAKSVRKGMTKNMVIELIGEPKTKGLSHVYLNEADSSYIYHAPFGSSEGVVITFDEAGKVIHVANE</sequence>
<proteinExistence type="predicted"/>
<evidence type="ECO:0000256" key="1">
    <source>
        <dbReference type="ARBA" id="ARBA00022729"/>
    </source>
</evidence>
<dbReference type="Proteomes" id="UP000248882">
    <property type="component" value="Unassembled WGS sequence"/>
</dbReference>
<name>A0A2W7QF52_9BACT</name>
<evidence type="ECO:0000313" key="3">
    <source>
        <dbReference type="EMBL" id="PZX46873.1"/>
    </source>
</evidence>
<keyword evidence="2" id="KW-1133">Transmembrane helix</keyword>
<gene>
    <name evidence="3" type="ORF">LV85_04207</name>
</gene>
<keyword evidence="4" id="KW-1185">Reference proteome</keyword>
<evidence type="ECO:0000313" key="4">
    <source>
        <dbReference type="Proteomes" id="UP000248882"/>
    </source>
</evidence>
<accession>A0A2W7QF52</accession>
<dbReference type="AlphaFoldDB" id="A0A2W7QF52"/>
<evidence type="ECO:0000256" key="2">
    <source>
        <dbReference type="SAM" id="Phobius"/>
    </source>
</evidence>
<keyword evidence="2" id="KW-0812">Transmembrane</keyword>
<organism evidence="3 4">
    <name type="scientific">Algoriphagus chordae</name>
    <dbReference type="NCBI Taxonomy" id="237019"/>
    <lineage>
        <taxon>Bacteria</taxon>
        <taxon>Pseudomonadati</taxon>
        <taxon>Bacteroidota</taxon>
        <taxon>Cytophagia</taxon>
        <taxon>Cytophagales</taxon>
        <taxon>Cyclobacteriaceae</taxon>
        <taxon>Algoriphagus</taxon>
    </lineage>
</organism>
<dbReference type="EMBL" id="QKZT01000029">
    <property type="protein sequence ID" value="PZX46873.1"/>
    <property type="molecule type" value="Genomic_DNA"/>
</dbReference>
<feature type="transmembrane region" description="Helical" evidence="2">
    <location>
        <begin position="21"/>
        <end position="42"/>
    </location>
</feature>
<dbReference type="InterPro" id="IPR037873">
    <property type="entry name" value="BamE-like"/>
</dbReference>
<reference evidence="3 4" key="1">
    <citation type="submission" date="2018-06" db="EMBL/GenBank/DDBJ databases">
        <title>Genomic Encyclopedia of Archaeal and Bacterial Type Strains, Phase II (KMG-II): from individual species to whole genera.</title>
        <authorList>
            <person name="Goeker M."/>
        </authorList>
    </citation>
    <scope>NUCLEOTIDE SEQUENCE [LARGE SCALE GENOMIC DNA]</scope>
    <source>
        <strain evidence="3 4">DSM 19830</strain>
    </source>
</reference>
<keyword evidence="2" id="KW-0472">Membrane</keyword>
<protein>
    <submittedName>
        <fullName evidence="3">SmpA/OmlA family protein</fullName>
    </submittedName>
</protein>
<comment type="caution">
    <text evidence="3">The sequence shown here is derived from an EMBL/GenBank/DDBJ whole genome shotgun (WGS) entry which is preliminary data.</text>
</comment>
<dbReference type="Gene3D" id="3.30.1450.10">
    <property type="match status" value="1"/>
</dbReference>
<keyword evidence="1" id="KW-0732">Signal</keyword>